<dbReference type="PANTHER" id="PTHR23355">
    <property type="entry name" value="RIBONUCLEASE"/>
    <property type="match status" value="1"/>
</dbReference>
<accession>A0A381QJM1</accession>
<gene>
    <name evidence="10" type="ORF">METZ01_LOCUS32359</name>
</gene>
<evidence type="ECO:0000256" key="8">
    <source>
        <dbReference type="ARBA" id="ARBA00022884"/>
    </source>
</evidence>
<dbReference type="Pfam" id="PF08206">
    <property type="entry name" value="OB_RNB"/>
    <property type="match status" value="1"/>
</dbReference>
<dbReference type="SMART" id="SM00955">
    <property type="entry name" value="RNB"/>
    <property type="match status" value="1"/>
</dbReference>
<evidence type="ECO:0000256" key="6">
    <source>
        <dbReference type="ARBA" id="ARBA00022801"/>
    </source>
</evidence>
<evidence type="ECO:0000256" key="3">
    <source>
        <dbReference type="ARBA" id="ARBA00012163"/>
    </source>
</evidence>
<evidence type="ECO:0000256" key="1">
    <source>
        <dbReference type="ARBA" id="ARBA00001849"/>
    </source>
</evidence>
<dbReference type="Pfam" id="PF17876">
    <property type="entry name" value="CSD2"/>
    <property type="match status" value="1"/>
</dbReference>
<keyword evidence="7" id="KW-0269">Exonuclease</keyword>
<name>A0A381QJM1_9ZZZZ</name>
<dbReference type="NCBIfam" id="TIGR00358">
    <property type="entry name" value="3_prime_RNase"/>
    <property type="match status" value="1"/>
</dbReference>
<dbReference type="InterPro" id="IPR040476">
    <property type="entry name" value="CSD2"/>
</dbReference>
<keyword evidence="8" id="KW-0694">RNA-binding</keyword>
<dbReference type="EC" id="3.1.13.1" evidence="3"/>
<dbReference type="GO" id="GO:0005829">
    <property type="term" value="C:cytosol"/>
    <property type="evidence" value="ECO:0007669"/>
    <property type="project" value="TreeGrafter"/>
</dbReference>
<evidence type="ECO:0000256" key="4">
    <source>
        <dbReference type="ARBA" id="ARBA00022490"/>
    </source>
</evidence>
<dbReference type="SMART" id="SM00357">
    <property type="entry name" value="CSP"/>
    <property type="match status" value="1"/>
</dbReference>
<comment type="subcellular location">
    <subcellularLocation>
        <location evidence="2">Cytoplasm</location>
    </subcellularLocation>
</comment>
<evidence type="ECO:0000259" key="9">
    <source>
        <dbReference type="PROSITE" id="PS50126"/>
    </source>
</evidence>
<keyword evidence="4" id="KW-0963">Cytoplasm</keyword>
<dbReference type="InterPro" id="IPR003029">
    <property type="entry name" value="S1_domain"/>
</dbReference>
<dbReference type="InterPro" id="IPR012340">
    <property type="entry name" value="NA-bd_OB-fold"/>
</dbReference>
<dbReference type="InterPro" id="IPR013223">
    <property type="entry name" value="RNase_B_OB_dom"/>
</dbReference>
<dbReference type="InterPro" id="IPR022966">
    <property type="entry name" value="RNase_II/R_CS"/>
</dbReference>
<proteinExistence type="inferred from homology"/>
<dbReference type="SUPFAM" id="SSF50249">
    <property type="entry name" value="Nucleic acid-binding proteins"/>
    <property type="match status" value="4"/>
</dbReference>
<evidence type="ECO:0000256" key="7">
    <source>
        <dbReference type="ARBA" id="ARBA00022839"/>
    </source>
</evidence>
<dbReference type="CDD" id="cd04471">
    <property type="entry name" value="S1_RNase_R"/>
    <property type="match status" value="1"/>
</dbReference>
<dbReference type="InterPro" id="IPR050180">
    <property type="entry name" value="RNR_Ribonuclease"/>
</dbReference>
<dbReference type="EMBL" id="UINC01001389">
    <property type="protein sequence ID" value="SUZ79505.1"/>
    <property type="molecule type" value="Genomic_DNA"/>
</dbReference>
<sequence length="708" mass="79119">MKPNDQAVTDRVIRALAESKRGPLKPKELAQTLGVPSSGYHSFKRFLTSLEKAGKIQRVKGHRFVVPESVGLESGIIVLTRAGDGFVRLDSGSKDVFIGARHLNTAMDGDRVLTRIESRRRGRSPEGVVVSVLDRARDTIVGTFRYSSRRSTVIPLDSKFIKEIVISSGHSADADEGDVVVVLLDSYGEGGARISGRVETVLGKLTDPGVDVLAVAHGFALSFDFPADVTAAAERAARECMADPGIKRVDRTDLCIFTIDPAEAKDHDDGLSVVALGQGRFEVGVHIADVSHFVRESGLVDVEALSRGTSVYLVDRTIPMLPEVLSSDVCSLKSGVERFTLSLFIELDQAGRVYRHRYERACVRSRGQFSYEQVQSVLDGSAGISEDIDQALHTLDDLARSLRKVRTDRGALDLNIPEAKVVLDKNGHPIDIQRSQRLESHRLVEDFMILANEVVAADMETRELFAIYRIHEPPMRESTEGLRELLTRVGYGLPKRRSLKPKDLQRLLDQVRGRPVEALISRVVLRSLSKARYDTRNLSHFGLASPAYLHFTSPIRRYPDLMVHREIIRSLILEEEHTRPDLETLQSIAERSSLREKEAAEAERASVALKKVEFMEKHLGEEFIGQISGVAAYGFFVTLDTYFVDGLVHVNSLRDDFYLLDRDAHAIIGERGQRQYRIGDRVRVQVSRVDKEARHVDFSLVRKMAWKD</sequence>
<comment type="catalytic activity">
    <reaction evidence="1">
        <text>Exonucleolytic cleavage in the 3'- to 5'-direction to yield nucleoside 5'-phosphates.</text>
        <dbReference type="EC" id="3.1.13.1"/>
    </reaction>
</comment>
<dbReference type="PANTHER" id="PTHR23355:SF9">
    <property type="entry name" value="DIS3-LIKE EXONUCLEASE 2"/>
    <property type="match status" value="1"/>
</dbReference>
<dbReference type="InterPro" id="IPR001900">
    <property type="entry name" value="RNase_II/R"/>
</dbReference>
<reference evidence="10" key="1">
    <citation type="submission" date="2018-05" db="EMBL/GenBank/DDBJ databases">
        <authorList>
            <person name="Lanie J.A."/>
            <person name="Ng W.-L."/>
            <person name="Kazmierczak K.M."/>
            <person name="Andrzejewski T.M."/>
            <person name="Davidsen T.M."/>
            <person name="Wayne K.J."/>
            <person name="Tettelin H."/>
            <person name="Glass J.I."/>
            <person name="Rusch D."/>
            <person name="Podicherti R."/>
            <person name="Tsui H.-C.T."/>
            <person name="Winkler M.E."/>
        </authorList>
    </citation>
    <scope>NUCLEOTIDE SEQUENCE</scope>
</reference>
<evidence type="ECO:0000313" key="10">
    <source>
        <dbReference type="EMBL" id="SUZ79505.1"/>
    </source>
</evidence>
<dbReference type="PROSITE" id="PS50126">
    <property type="entry name" value="S1"/>
    <property type="match status" value="1"/>
</dbReference>
<dbReference type="GO" id="GO:0008859">
    <property type="term" value="F:exoribonuclease II activity"/>
    <property type="evidence" value="ECO:0007669"/>
    <property type="project" value="UniProtKB-EC"/>
</dbReference>
<keyword evidence="6" id="KW-0378">Hydrolase</keyword>
<dbReference type="HAMAP" id="MF_01895">
    <property type="entry name" value="RNase_R"/>
    <property type="match status" value="1"/>
</dbReference>
<protein>
    <recommendedName>
        <fullName evidence="3">exoribonuclease II</fullName>
        <ecNumber evidence="3">3.1.13.1</ecNumber>
    </recommendedName>
</protein>
<keyword evidence="5" id="KW-0540">Nuclease</keyword>
<dbReference type="GO" id="GO:0003723">
    <property type="term" value="F:RNA binding"/>
    <property type="evidence" value="ECO:0007669"/>
    <property type="project" value="UniProtKB-KW"/>
</dbReference>
<evidence type="ECO:0000256" key="5">
    <source>
        <dbReference type="ARBA" id="ARBA00022722"/>
    </source>
</evidence>
<dbReference type="AlphaFoldDB" id="A0A381QJM1"/>
<dbReference type="Pfam" id="PF00575">
    <property type="entry name" value="S1"/>
    <property type="match status" value="1"/>
</dbReference>
<dbReference type="PROSITE" id="PS01175">
    <property type="entry name" value="RIBONUCLEASE_II"/>
    <property type="match status" value="1"/>
</dbReference>
<dbReference type="GO" id="GO:0006402">
    <property type="term" value="P:mRNA catabolic process"/>
    <property type="evidence" value="ECO:0007669"/>
    <property type="project" value="TreeGrafter"/>
</dbReference>
<dbReference type="InterPro" id="IPR004476">
    <property type="entry name" value="RNase_II/RNase_R"/>
</dbReference>
<evidence type="ECO:0000256" key="2">
    <source>
        <dbReference type="ARBA" id="ARBA00004496"/>
    </source>
</evidence>
<dbReference type="Gene3D" id="2.40.50.140">
    <property type="entry name" value="Nucleic acid-binding proteins"/>
    <property type="match status" value="2"/>
</dbReference>
<dbReference type="NCBIfam" id="TIGR02063">
    <property type="entry name" value="RNase_R"/>
    <property type="match status" value="1"/>
</dbReference>
<dbReference type="SMART" id="SM00316">
    <property type="entry name" value="S1"/>
    <property type="match status" value="1"/>
</dbReference>
<dbReference type="InterPro" id="IPR011805">
    <property type="entry name" value="RNase_R"/>
</dbReference>
<organism evidence="10">
    <name type="scientific">marine metagenome</name>
    <dbReference type="NCBI Taxonomy" id="408172"/>
    <lineage>
        <taxon>unclassified sequences</taxon>
        <taxon>metagenomes</taxon>
        <taxon>ecological metagenomes</taxon>
    </lineage>
</organism>
<feature type="domain" description="S1 motif" evidence="9">
    <location>
        <begin position="620"/>
        <end position="701"/>
    </location>
</feature>
<dbReference type="InterPro" id="IPR011129">
    <property type="entry name" value="CSD"/>
</dbReference>
<dbReference type="Pfam" id="PF00773">
    <property type="entry name" value="RNB"/>
    <property type="match status" value="1"/>
</dbReference>